<evidence type="ECO:0000256" key="2">
    <source>
        <dbReference type="ARBA" id="ARBA00023239"/>
    </source>
</evidence>
<dbReference type="AlphaFoldDB" id="A0A0R3JR34"/>
<protein>
    <submittedName>
        <fullName evidence="3">Sirohydrochlorin cobaltochelatase</fullName>
        <ecNumber evidence="3">4.99.1.3</ecNumber>
    </submittedName>
</protein>
<dbReference type="InterPro" id="IPR050963">
    <property type="entry name" value="Sirohydro_Cobaltochel/CbiX"/>
</dbReference>
<evidence type="ECO:0000313" key="3">
    <source>
        <dbReference type="EMBL" id="KRQ85920.1"/>
    </source>
</evidence>
<evidence type="ECO:0000313" key="4">
    <source>
        <dbReference type="Proteomes" id="UP000052015"/>
    </source>
</evidence>
<dbReference type="Gene3D" id="3.40.50.1400">
    <property type="match status" value="1"/>
</dbReference>
<dbReference type="EMBL" id="LKHP01000020">
    <property type="protein sequence ID" value="KRQ85920.1"/>
    <property type="molecule type" value="Genomic_DNA"/>
</dbReference>
<sequence length="122" mass="14382">MEAILLISHGSRSNEAEKTFFRVAEEFEKFIGMKVYPTFMEFNRPGIEMAIENMYSDGVRKIIAMPYFLYSGIHIKEDVPEMLKCAKEKYNDLIIEFVGPIDFHPLMLEILKERLEDKRVRI</sequence>
<dbReference type="Pfam" id="PF01903">
    <property type="entry name" value="CbiX"/>
    <property type="match status" value="1"/>
</dbReference>
<evidence type="ECO:0000256" key="1">
    <source>
        <dbReference type="ARBA" id="ARBA00022723"/>
    </source>
</evidence>
<dbReference type="CDD" id="cd03416">
    <property type="entry name" value="CbiX_SirB_N"/>
    <property type="match status" value="1"/>
</dbReference>
<proteinExistence type="predicted"/>
<dbReference type="OrthoDB" id="9797895at2"/>
<dbReference type="Proteomes" id="UP000052015">
    <property type="component" value="Unassembled WGS sequence"/>
</dbReference>
<accession>A0A0R3JR34</accession>
<comment type="caution">
    <text evidence="3">The sequence shown here is derived from an EMBL/GenBank/DDBJ whole genome shotgun (WGS) entry which is preliminary data.</text>
</comment>
<dbReference type="EC" id="4.99.1.3" evidence="3"/>
<dbReference type="RefSeq" id="WP_057979576.1">
    <property type="nucleotide sequence ID" value="NZ_LKHP01000020.1"/>
</dbReference>
<gene>
    <name evidence="3" type="primary">cbiX</name>
    <name evidence="3" type="ORF">ABG79_02294</name>
</gene>
<organism evidence="3 4">
    <name type="scientific">Caloramator mitchellensis</name>
    <dbReference type="NCBI Taxonomy" id="908809"/>
    <lineage>
        <taxon>Bacteria</taxon>
        <taxon>Bacillati</taxon>
        <taxon>Bacillota</taxon>
        <taxon>Clostridia</taxon>
        <taxon>Eubacteriales</taxon>
        <taxon>Clostridiaceae</taxon>
        <taxon>Caloramator</taxon>
    </lineage>
</organism>
<keyword evidence="2 3" id="KW-0456">Lyase</keyword>
<keyword evidence="4" id="KW-1185">Reference proteome</keyword>
<keyword evidence="1" id="KW-0479">Metal-binding</keyword>
<reference evidence="3 4" key="1">
    <citation type="submission" date="2015-09" db="EMBL/GenBank/DDBJ databases">
        <title>Draft genome sequence of a Caloramator mitchellensis, a moderate thermophile from the Great Artesian Basin of Australia.</title>
        <authorList>
            <person name="Patel B.K."/>
        </authorList>
    </citation>
    <scope>NUCLEOTIDE SEQUENCE [LARGE SCALE GENOMIC DNA]</scope>
    <source>
        <strain evidence="3 4">VF08</strain>
    </source>
</reference>
<dbReference type="PANTHER" id="PTHR33542:SF3">
    <property type="entry name" value="SIROHYDROCHLORIN FERROCHELATASE, CHLOROPLASTIC"/>
    <property type="match status" value="1"/>
</dbReference>
<dbReference type="PANTHER" id="PTHR33542">
    <property type="entry name" value="SIROHYDROCHLORIN FERROCHELATASE, CHLOROPLASTIC"/>
    <property type="match status" value="1"/>
</dbReference>
<dbReference type="GO" id="GO:0016852">
    <property type="term" value="F:sirohydrochlorin cobaltochelatase activity"/>
    <property type="evidence" value="ECO:0007669"/>
    <property type="project" value="UniProtKB-EC"/>
</dbReference>
<dbReference type="STRING" id="908809.ABG79_02294"/>
<name>A0A0R3JR34_CALMK</name>
<dbReference type="SUPFAM" id="SSF53800">
    <property type="entry name" value="Chelatase"/>
    <property type="match status" value="1"/>
</dbReference>
<dbReference type="InterPro" id="IPR002762">
    <property type="entry name" value="CbiX-like"/>
</dbReference>
<dbReference type="GO" id="GO:0046872">
    <property type="term" value="F:metal ion binding"/>
    <property type="evidence" value="ECO:0007669"/>
    <property type="project" value="UniProtKB-KW"/>
</dbReference>